<feature type="transmembrane region" description="Helical" evidence="1">
    <location>
        <begin position="31"/>
        <end position="47"/>
    </location>
</feature>
<dbReference type="EMBL" id="KQ086201">
    <property type="protein sequence ID" value="KLO06502.1"/>
    <property type="molecule type" value="Genomic_DNA"/>
</dbReference>
<evidence type="ECO:0000256" key="1">
    <source>
        <dbReference type="SAM" id="Phobius"/>
    </source>
</evidence>
<dbReference type="InParanoid" id="A0A0H2R584"/>
<evidence type="ECO:0000313" key="3">
    <source>
        <dbReference type="Proteomes" id="UP000053477"/>
    </source>
</evidence>
<reference evidence="2 3" key="1">
    <citation type="submission" date="2015-04" db="EMBL/GenBank/DDBJ databases">
        <title>Complete genome sequence of Schizopora paradoxa KUC8140, a cosmopolitan wood degrader in East Asia.</title>
        <authorList>
            <consortium name="DOE Joint Genome Institute"/>
            <person name="Min B."/>
            <person name="Park H."/>
            <person name="Jang Y."/>
            <person name="Kim J.-J."/>
            <person name="Kim K.H."/>
            <person name="Pangilinan J."/>
            <person name="Lipzen A."/>
            <person name="Riley R."/>
            <person name="Grigoriev I.V."/>
            <person name="Spatafora J.W."/>
            <person name="Choi I.-G."/>
        </authorList>
    </citation>
    <scope>NUCLEOTIDE SEQUENCE [LARGE SCALE GENOMIC DNA]</scope>
    <source>
        <strain evidence="2 3">KUC8140</strain>
    </source>
</reference>
<feature type="transmembrane region" description="Helical" evidence="1">
    <location>
        <begin position="54"/>
        <end position="82"/>
    </location>
</feature>
<organism evidence="2 3">
    <name type="scientific">Schizopora paradoxa</name>
    <dbReference type="NCBI Taxonomy" id="27342"/>
    <lineage>
        <taxon>Eukaryota</taxon>
        <taxon>Fungi</taxon>
        <taxon>Dikarya</taxon>
        <taxon>Basidiomycota</taxon>
        <taxon>Agaricomycotina</taxon>
        <taxon>Agaricomycetes</taxon>
        <taxon>Hymenochaetales</taxon>
        <taxon>Schizoporaceae</taxon>
        <taxon>Schizopora</taxon>
    </lineage>
</organism>
<keyword evidence="1" id="KW-0812">Transmembrane</keyword>
<keyword evidence="1" id="KW-1133">Transmembrane helix</keyword>
<evidence type="ECO:0000313" key="2">
    <source>
        <dbReference type="EMBL" id="KLO06502.1"/>
    </source>
</evidence>
<dbReference type="Proteomes" id="UP000053477">
    <property type="component" value="Unassembled WGS sequence"/>
</dbReference>
<name>A0A0H2R584_9AGAM</name>
<dbReference type="AlphaFoldDB" id="A0A0H2R584"/>
<keyword evidence="3" id="KW-1185">Reference proteome</keyword>
<protein>
    <submittedName>
        <fullName evidence="2">Uncharacterized protein</fullName>
    </submittedName>
</protein>
<gene>
    <name evidence="2" type="ORF">SCHPADRAFT_688432</name>
</gene>
<keyword evidence="1" id="KW-0472">Membrane</keyword>
<sequence>MRASSLLASLVRETSLFLRSNMLHPINPDRSFILSFSLTFFLLFLSSSSRSSVIVISIIYTVFFLLALPLPLPLFLFSSLLFTYSSFSSSFSVHTYIPFIDPSSVAARMSHAYAYAYHNPRT</sequence>
<proteinExistence type="predicted"/>
<accession>A0A0H2R584</accession>